<feature type="region of interest" description="Disordered" evidence="1">
    <location>
        <begin position="1"/>
        <end position="25"/>
    </location>
</feature>
<accession>A0A571BEY8</accession>
<evidence type="ECO:0000256" key="2">
    <source>
        <dbReference type="SAM" id="Phobius"/>
    </source>
</evidence>
<keyword evidence="2" id="KW-0812">Transmembrane</keyword>
<dbReference type="Bgee" id="ENSMUSG00000029490">
    <property type="expression patterns" value="Expressed in white adipose tissue and 45 other cell types or tissues"/>
</dbReference>
<keyword evidence="2" id="KW-0472">Membrane</keyword>
<feature type="compositionally biased region" description="Basic and acidic residues" evidence="1">
    <location>
        <begin position="1"/>
        <end position="10"/>
    </location>
</feature>
<protein>
    <submittedName>
        <fullName evidence="3">Solute carrier family 49 member 3</fullName>
    </submittedName>
</protein>
<sequence length="64" mass="7004">MAGTMDRLEDCNSPETSGTAGDALPSPRVYARRWVFLLVVSLLSCSNAMQILWASLLQMCCLLP</sequence>
<reference evidence="3 5" key="2">
    <citation type="journal article" date="2011" name="PLoS Biol.">
        <title>Modernizing reference genome assemblies.</title>
        <authorList>
            <person name="Church D.M."/>
            <person name="Schneider V.A."/>
            <person name="Graves T."/>
            <person name="Auger K."/>
            <person name="Cunningham F."/>
            <person name="Bouk N."/>
            <person name="Chen H.C."/>
            <person name="Agarwala R."/>
            <person name="McLaren W.M."/>
            <person name="Ritchie G.R."/>
            <person name="Albracht D."/>
            <person name="Kremitzki M."/>
            <person name="Rock S."/>
            <person name="Kotkiewicz H."/>
            <person name="Kremitzki C."/>
            <person name="Wollam A."/>
            <person name="Trani L."/>
            <person name="Fulton L."/>
            <person name="Fulton R."/>
            <person name="Matthews L."/>
            <person name="Whitehead S."/>
            <person name="Chow W."/>
            <person name="Torrance J."/>
            <person name="Dunn M."/>
            <person name="Harden G."/>
            <person name="Threadgold G."/>
            <person name="Wood J."/>
            <person name="Collins J."/>
            <person name="Heath P."/>
            <person name="Griffiths G."/>
            <person name="Pelan S."/>
            <person name="Grafham D."/>
            <person name="Eichler E.E."/>
            <person name="Weinstock G."/>
            <person name="Mardis E.R."/>
            <person name="Wilson R.K."/>
            <person name="Howe K."/>
            <person name="Flicek P."/>
            <person name="Hubbard T."/>
        </authorList>
    </citation>
    <scope>NUCLEOTIDE SEQUENCE [LARGE SCALE GENOMIC DNA]</scope>
    <source>
        <strain evidence="3 5">C57BL/6J</strain>
    </source>
</reference>
<evidence type="ECO:0000313" key="5">
    <source>
        <dbReference type="Proteomes" id="UP000000589"/>
    </source>
</evidence>
<name>A0A571BEY8_MOUSE</name>
<evidence type="ECO:0000313" key="3">
    <source>
        <dbReference type="Ensembl" id="ENSMUSP00000158690.2"/>
    </source>
</evidence>
<proteinExistence type="predicted"/>
<dbReference type="Ensembl" id="ENSMUST00000238510.2">
    <property type="protein sequence ID" value="ENSMUSP00000158690.2"/>
    <property type="gene ID" value="ENSMUSG00000029490.5"/>
</dbReference>
<dbReference type="ExpressionAtlas" id="A0A571BEY8">
    <property type="expression patterns" value="baseline and differential"/>
</dbReference>
<dbReference type="Proteomes" id="UP000000589">
    <property type="component" value="Chromosome 5"/>
</dbReference>
<keyword evidence="5" id="KW-1185">Reference proteome</keyword>
<keyword evidence="2" id="KW-1133">Transmembrane helix</keyword>
<dbReference type="MGI" id="MGI:2442629">
    <property type="gene designation" value="Slc49a3"/>
</dbReference>
<dbReference type="VEuPathDB" id="HostDB:ENSMUSG00000029490"/>
<evidence type="ECO:0000313" key="4">
    <source>
        <dbReference type="MGI" id="MGI:2442629"/>
    </source>
</evidence>
<dbReference type="GeneTree" id="ENSGT01030000234625"/>
<reference evidence="3" key="4">
    <citation type="submission" date="2025-09" db="UniProtKB">
        <authorList>
            <consortium name="Ensembl"/>
        </authorList>
    </citation>
    <scope>IDENTIFICATION</scope>
    <source>
        <strain evidence="3">C57BL/6J</strain>
    </source>
</reference>
<dbReference type="AlphaFoldDB" id="A0A571BEY8"/>
<dbReference type="AGR" id="MGI:2442629"/>
<organism evidence="3 5">
    <name type="scientific">Mus musculus</name>
    <name type="common">Mouse</name>
    <dbReference type="NCBI Taxonomy" id="10090"/>
    <lineage>
        <taxon>Eukaryota</taxon>
        <taxon>Metazoa</taxon>
        <taxon>Chordata</taxon>
        <taxon>Craniata</taxon>
        <taxon>Vertebrata</taxon>
        <taxon>Euteleostomi</taxon>
        <taxon>Mammalia</taxon>
        <taxon>Eutheria</taxon>
        <taxon>Euarchontoglires</taxon>
        <taxon>Glires</taxon>
        <taxon>Rodentia</taxon>
        <taxon>Myomorpha</taxon>
        <taxon>Muroidea</taxon>
        <taxon>Muridae</taxon>
        <taxon>Murinae</taxon>
        <taxon>Mus</taxon>
        <taxon>Mus</taxon>
    </lineage>
</organism>
<reference evidence="3 5" key="1">
    <citation type="journal article" date="2009" name="PLoS Biol.">
        <title>Lineage-specific biology revealed by a finished genome assembly of the mouse.</title>
        <authorList>
            <consortium name="Mouse Genome Sequencing Consortium"/>
            <person name="Church D.M."/>
            <person name="Goodstadt L."/>
            <person name="Hillier L.W."/>
            <person name="Zody M.C."/>
            <person name="Goldstein S."/>
            <person name="She X."/>
            <person name="Bult C.J."/>
            <person name="Agarwala R."/>
            <person name="Cherry J.L."/>
            <person name="DiCuccio M."/>
            <person name="Hlavina W."/>
            <person name="Kapustin Y."/>
            <person name="Meric P."/>
            <person name="Maglott D."/>
            <person name="Birtle Z."/>
            <person name="Marques A.C."/>
            <person name="Graves T."/>
            <person name="Zhou S."/>
            <person name="Teague B."/>
            <person name="Potamousis K."/>
            <person name="Churas C."/>
            <person name="Place M."/>
            <person name="Herschleb J."/>
            <person name="Runnheim R."/>
            <person name="Forrest D."/>
            <person name="Amos-Landgraf J."/>
            <person name="Schwartz D.C."/>
            <person name="Cheng Z."/>
            <person name="Lindblad-Toh K."/>
            <person name="Eichler E.E."/>
            <person name="Ponting C.P."/>
        </authorList>
    </citation>
    <scope>NUCLEOTIDE SEQUENCE [LARGE SCALE GENOMIC DNA]</scope>
    <source>
        <strain evidence="3 5">C57BL/6J</strain>
    </source>
</reference>
<evidence type="ECO:0000256" key="1">
    <source>
        <dbReference type="SAM" id="MobiDB-lite"/>
    </source>
</evidence>
<reference evidence="3" key="3">
    <citation type="submission" date="2025-08" db="UniProtKB">
        <authorList>
            <consortium name="Ensembl"/>
        </authorList>
    </citation>
    <scope>IDENTIFICATION</scope>
    <source>
        <strain evidence="3">C57BL/6J</strain>
    </source>
</reference>
<feature type="transmembrane region" description="Helical" evidence="2">
    <location>
        <begin position="34"/>
        <end position="56"/>
    </location>
</feature>
<dbReference type="Antibodypedia" id="42992">
    <property type="antibodies" value="27 antibodies from 15 providers"/>
</dbReference>
<gene>
    <name evidence="3 4" type="primary">Slc49a3</name>
    <name evidence="4" type="synonym">Mfsd7a</name>
</gene>